<evidence type="ECO:0000313" key="1">
    <source>
        <dbReference type="EMBL" id="CAD7263343.1"/>
    </source>
</evidence>
<dbReference type="AlphaFoldDB" id="A0A7R9B0R4"/>
<proteinExistence type="predicted"/>
<dbReference type="EMBL" id="OC003467">
    <property type="protein sequence ID" value="CAD7263343.1"/>
    <property type="molecule type" value="Genomic_DNA"/>
</dbReference>
<reference evidence="1" key="1">
    <citation type="submission" date="2020-11" db="EMBL/GenBank/DDBJ databases">
        <authorList>
            <person name="Tran Van P."/>
        </authorList>
    </citation>
    <scope>NUCLEOTIDE SEQUENCE</scope>
</reference>
<accession>A0A7R9B0R4</accession>
<organism evidence="1">
    <name type="scientific">Timema shepardi</name>
    <name type="common">Walking stick</name>
    <dbReference type="NCBI Taxonomy" id="629360"/>
    <lineage>
        <taxon>Eukaryota</taxon>
        <taxon>Metazoa</taxon>
        <taxon>Ecdysozoa</taxon>
        <taxon>Arthropoda</taxon>
        <taxon>Hexapoda</taxon>
        <taxon>Insecta</taxon>
        <taxon>Pterygota</taxon>
        <taxon>Neoptera</taxon>
        <taxon>Polyneoptera</taxon>
        <taxon>Phasmatodea</taxon>
        <taxon>Timematodea</taxon>
        <taxon>Timematoidea</taxon>
        <taxon>Timematidae</taxon>
        <taxon>Timema</taxon>
    </lineage>
</organism>
<name>A0A7R9B0R4_TIMSH</name>
<protein>
    <submittedName>
        <fullName evidence="1">Uncharacterized protein</fullName>
    </submittedName>
</protein>
<sequence length="378" mass="42407">MENIILRRVQRPPEPTSAGYVPRNRGKLLVLCGGQGVEGGKEIYPLPFNPLTNSTSIFISGLNDSTMSYYPFGLNAYSGPGLVYSARTQRIFPQHGTAHIDDLDICFHDRLHALAVLSIVLAYGPKCTLEEMYPHLRQRRVETHFGKTLHNSPYWDSNLNLPFVGILVYCKSSALDLESPKRVQATPVDTGSKCHNHLVWFSGDSEFGVRLQIGCENLHQPSCFFNPPFPHIDLFFNPSWSLYTSNEDISRHAALIEGLDHLVYPFYKVALSDISYDGMYGIDFNPPDNVEQELELDRQWQTVVMRLSPPGVAHGLLLRKAMADWIEQEKPPPVHPTEIRTSISPSSAVELNTTSALANYATEAAIDTLDQKRQLLIT</sequence>
<gene>
    <name evidence="1" type="ORF">TSIB3V08_LOCUS7423</name>
</gene>